<accession>A0AAD5L794</accession>
<comment type="caution">
    <text evidence="1">The sequence shown here is derived from an EMBL/GenBank/DDBJ whole genome shotgun (WGS) entry which is preliminary data.</text>
</comment>
<protein>
    <recommendedName>
        <fullName evidence="3">Glycosyl transferase family 1 domain-containing protein</fullName>
    </recommendedName>
</protein>
<dbReference type="Proteomes" id="UP001209570">
    <property type="component" value="Unassembled WGS sequence"/>
</dbReference>
<sequence length="126" mass="13617">MSDSLYNGMYKRYQSRVQEAKNIHMQGKQLDAQAFSKAMAAASFFLCASTMEGYGHYINQARAAGGLIISTDVPPMNELVTPTSGVLIPATRSTHPDQLLSGGGKLEHSLRDVIGYIADYDSKATA</sequence>
<dbReference type="EMBL" id="JAKCXM010003722">
    <property type="protein sequence ID" value="KAJ0389488.1"/>
    <property type="molecule type" value="Genomic_DNA"/>
</dbReference>
<evidence type="ECO:0000313" key="2">
    <source>
        <dbReference type="Proteomes" id="UP001209570"/>
    </source>
</evidence>
<evidence type="ECO:0000313" key="1">
    <source>
        <dbReference type="EMBL" id="KAJ0389488.1"/>
    </source>
</evidence>
<keyword evidence="2" id="KW-1185">Reference proteome</keyword>
<reference evidence="1" key="1">
    <citation type="submission" date="2021-12" db="EMBL/GenBank/DDBJ databases">
        <title>Prjna785345.</title>
        <authorList>
            <person name="Rujirawat T."/>
            <person name="Krajaejun T."/>
        </authorList>
    </citation>
    <scope>NUCLEOTIDE SEQUENCE</scope>
    <source>
        <strain evidence="1">Pi057C3</strain>
    </source>
</reference>
<gene>
    <name evidence="1" type="ORF">P43SY_010352</name>
</gene>
<proteinExistence type="predicted"/>
<organism evidence="1 2">
    <name type="scientific">Pythium insidiosum</name>
    <name type="common">Pythiosis disease agent</name>
    <dbReference type="NCBI Taxonomy" id="114742"/>
    <lineage>
        <taxon>Eukaryota</taxon>
        <taxon>Sar</taxon>
        <taxon>Stramenopiles</taxon>
        <taxon>Oomycota</taxon>
        <taxon>Peronosporomycetes</taxon>
        <taxon>Pythiales</taxon>
        <taxon>Pythiaceae</taxon>
        <taxon>Pythium</taxon>
    </lineage>
</organism>
<dbReference type="Pfam" id="PF13692">
    <property type="entry name" value="Glyco_trans_1_4"/>
    <property type="match status" value="1"/>
</dbReference>
<dbReference type="Gene3D" id="3.40.50.2000">
    <property type="entry name" value="Glycogen Phosphorylase B"/>
    <property type="match status" value="1"/>
</dbReference>
<dbReference type="AlphaFoldDB" id="A0AAD5L794"/>
<name>A0AAD5L794_PYTIN</name>
<dbReference type="SUPFAM" id="SSF53756">
    <property type="entry name" value="UDP-Glycosyltransferase/glycogen phosphorylase"/>
    <property type="match status" value="1"/>
</dbReference>
<evidence type="ECO:0008006" key="3">
    <source>
        <dbReference type="Google" id="ProtNLM"/>
    </source>
</evidence>